<sequence>MEVVDVYLVKKNGEKFSGFLEWERKFSAFLKWERFSWLKKKWVIEPKFQRGTWFQWDVDRRPRMLLNWAIELNFACWI</sequence>
<keyword evidence="2" id="KW-1185">Reference proteome</keyword>
<organism evidence="1 2">
    <name type="scientific">Corchorus olitorius</name>
    <dbReference type="NCBI Taxonomy" id="93759"/>
    <lineage>
        <taxon>Eukaryota</taxon>
        <taxon>Viridiplantae</taxon>
        <taxon>Streptophyta</taxon>
        <taxon>Embryophyta</taxon>
        <taxon>Tracheophyta</taxon>
        <taxon>Spermatophyta</taxon>
        <taxon>Magnoliopsida</taxon>
        <taxon>eudicotyledons</taxon>
        <taxon>Gunneridae</taxon>
        <taxon>Pentapetalae</taxon>
        <taxon>rosids</taxon>
        <taxon>malvids</taxon>
        <taxon>Malvales</taxon>
        <taxon>Malvaceae</taxon>
        <taxon>Grewioideae</taxon>
        <taxon>Apeibeae</taxon>
        <taxon>Corchorus</taxon>
    </lineage>
</organism>
<proteinExistence type="predicted"/>
<name>A0A1R3IMQ7_9ROSI</name>
<evidence type="ECO:0000313" key="2">
    <source>
        <dbReference type="Proteomes" id="UP000187203"/>
    </source>
</evidence>
<accession>A0A1R3IMQ7</accession>
<comment type="caution">
    <text evidence="1">The sequence shown here is derived from an EMBL/GenBank/DDBJ whole genome shotgun (WGS) entry which is preliminary data.</text>
</comment>
<protein>
    <submittedName>
        <fullName evidence="1">Uncharacterized protein</fullName>
    </submittedName>
</protein>
<dbReference type="Proteomes" id="UP000187203">
    <property type="component" value="Unassembled WGS sequence"/>
</dbReference>
<dbReference type="AlphaFoldDB" id="A0A1R3IMQ7"/>
<gene>
    <name evidence="1" type="ORF">COLO4_22353</name>
</gene>
<reference evidence="2" key="1">
    <citation type="submission" date="2013-09" db="EMBL/GenBank/DDBJ databases">
        <title>Corchorus olitorius genome sequencing.</title>
        <authorList>
            <person name="Alam M."/>
            <person name="Haque M.S."/>
            <person name="Islam M.S."/>
            <person name="Emdad E.M."/>
            <person name="Islam M.M."/>
            <person name="Ahmed B."/>
            <person name="Halim A."/>
            <person name="Hossen Q.M.M."/>
            <person name="Hossain M.Z."/>
            <person name="Ahmed R."/>
            <person name="Khan M.M."/>
            <person name="Islam R."/>
            <person name="Rashid M.M."/>
            <person name="Khan S.A."/>
            <person name="Rahman M.S."/>
            <person name="Alam M."/>
            <person name="Yahiya A.S."/>
            <person name="Khan M.S."/>
            <person name="Azam M.S."/>
            <person name="Haque T."/>
            <person name="Lashkar M.Z.H."/>
            <person name="Akhand A.I."/>
            <person name="Morshed G."/>
            <person name="Roy S."/>
            <person name="Uddin K.S."/>
            <person name="Rabeya T."/>
            <person name="Hossain A.S."/>
            <person name="Chowdhury A."/>
            <person name="Snigdha A.R."/>
            <person name="Mortoza M.S."/>
            <person name="Matin S.A."/>
            <person name="Hoque S.M.E."/>
            <person name="Islam M.K."/>
            <person name="Roy D.K."/>
            <person name="Haider R."/>
            <person name="Moosa M.M."/>
            <person name="Elias S.M."/>
            <person name="Hasan A.M."/>
            <person name="Jahan S."/>
            <person name="Shafiuddin M."/>
            <person name="Mahmood N."/>
            <person name="Shommy N.S."/>
        </authorList>
    </citation>
    <scope>NUCLEOTIDE SEQUENCE [LARGE SCALE GENOMIC DNA]</scope>
    <source>
        <strain evidence="2">cv. O-4</strain>
    </source>
</reference>
<dbReference type="EMBL" id="AWUE01017931">
    <property type="protein sequence ID" value="OMO83836.1"/>
    <property type="molecule type" value="Genomic_DNA"/>
</dbReference>
<evidence type="ECO:0000313" key="1">
    <source>
        <dbReference type="EMBL" id="OMO83836.1"/>
    </source>
</evidence>